<evidence type="ECO:0000256" key="1">
    <source>
        <dbReference type="ARBA" id="ARBA00005254"/>
    </source>
</evidence>
<evidence type="ECO:0000313" key="4">
    <source>
        <dbReference type="Proteomes" id="UP001152320"/>
    </source>
</evidence>
<keyword evidence="3" id="KW-0413">Isomerase</keyword>
<dbReference type="PROSITE" id="PS51257">
    <property type="entry name" value="PROKAR_LIPOPROTEIN"/>
    <property type="match status" value="1"/>
</dbReference>
<comment type="similarity">
    <text evidence="1 2">Belongs to the enoyl-CoA hydratase/isomerase family.</text>
</comment>
<dbReference type="SUPFAM" id="SSF52096">
    <property type="entry name" value="ClpP/crotonase"/>
    <property type="match status" value="1"/>
</dbReference>
<gene>
    <name evidence="3" type="ORF">HOLleu_08174</name>
</gene>
<protein>
    <submittedName>
        <fullName evidence="3">Enoyl-CoA delta isomerase 1, mitochondrial</fullName>
    </submittedName>
</protein>
<dbReference type="GO" id="GO:0005739">
    <property type="term" value="C:mitochondrion"/>
    <property type="evidence" value="ECO:0007669"/>
    <property type="project" value="TreeGrafter"/>
</dbReference>
<dbReference type="Proteomes" id="UP001152320">
    <property type="component" value="Chromosome 3"/>
</dbReference>
<dbReference type="GO" id="GO:0016853">
    <property type="term" value="F:isomerase activity"/>
    <property type="evidence" value="ECO:0007669"/>
    <property type="project" value="UniProtKB-KW"/>
</dbReference>
<keyword evidence="4" id="KW-1185">Reference proteome</keyword>
<dbReference type="GO" id="GO:0006635">
    <property type="term" value="P:fatty acid beta-oxidation"/>
    <property type="evidence" value="ECO:0007669"/>
    <property type="project" value="TreeGrafter"/>
</dbReference>
<dbReference type="InterPro" id="IPR001753">
    <property type="entry name" value="Enoyl-CoA_hydra/iso"/>
</dbReference>
<dbReference type="AlphaFoldDB" id="A0A9Q1CHU2"/>
<reference evidence="3" key="1">
    <citation type="submission" date="2021-10" db="EMBL/GenBank/DDBJ databases">
        <title>Tropical sea cucumber genome reveals ecological adaptation and Cuvierian tubules defense mechanism.</title>
        <authorList>
            <person name="Chen T."/>
        </authorList>
    </citation>
    <scope>NUCLEOTIDE SEQUENCE</scope>
    <source>
        <strain evidence="3">Nanhai2018</strain>
        <tissue evidence="3">Muscle</tissue>
    </source>
</reference>
<organism evidence="3 4">
    <name type="scientific">Holothuria leucospilota</name>
    <name type="common">Black long sea cucumber</name>
    <name type="synonym">Mertensiothuria leucospilota</name>
    <dbReference type="NCBI Taxonomy" id="206669"/>
    <lineage>
        <taxon>Eukaryota</taxon>
        <taxon>Metazoa</taxon>
        <taxon>Echinodermata</taxon>
        <taxon>Eleutherozoa</taxon>
        <taxon>Echinozoa</taxon>
        <taxon>Holothuroidea</taxon>
        <taxon>Aspidochirotacea</taxon>
        <taxon>Aspidochirotida</taxon>
        <taxon>Holothuriidae</taxon>
        <taxon>Holothuria</taxon>
    </lineage>
</organism>
<proteinExistence type="inferred from homology"/>
<dbReference type="Pfam" id="PF00378">
    <property type="entry name" value="ECH_1"/>
    <property type="match status" value="1"/>
</dbReference>
<dbReference type="PANTHER" id="PTHR11941">
    <property type="entry name" value="ENOYL-COA HYDRATASE-RELATED"/>
    <property type="match status" value="1"/>
</dbReference>
<dbReference type="EMBL" id="JAIZAY010000003">
    <property type="protein sequence ID" value="KAJ8045216.1"/>
    <property type="molecule type" value="Genomic_DNA"/>
</dbReference>
<evidence type="ECO:0000256" key="2">
    <source>
        <dbReference type="RuleBase" id="RU003707"/>
    </source>
</evidence>
<sequence>MFLARGVKVLRRITYVNSLAASSGCRKLATERTNYISVTSEPEFEGSVALIKMQKKPVNSICSNFCRELIKTVDDLENNENMRAMIITSALPGVFSAGLDFNFLLGATRDDVYNFWRVLQDTTLKLYGSRLITIAAVNGHCMAGGNLLALAADYRVMAESNKISLNETKLVNISLFSSNTVEYYTV</sequence>
<accession>A0A9Q1CHU2</accession>
<evidence type="ECO:0000313" key="3">
    <source>
        <dbReference type="EMBL" id="KAJ8045216.1"/>
    </source>
</evidence>
<dbReference type="InterPro" id="IPR029045">
    <property type="entry name" value="ClpP/crotonase-like_dom_sf"/>
</dbReference>
<dbReference type="PANTHER" id="PTHR11941:SF45">
    <property type="entry name" value="ENOYL-COA DELTA ISOMERASE 1, MITOCHONDRIAL"/>
    <property type="match status" value="1"/>
</dbReference>
<dbReference type="InterPro" id="IPR018376">
    <property type="entry name" value="Enoyl-CoA_hyd/isom_CS"/>
</dbReference>
<dbReference type="OrthoDB" id="1696280at2759"/>
<dbReference type="CDD" id="cd06558">
    <property type="entry name" value="crotonase-like"/>
    <property type="match status" value="1"/>
</dbReference>
<name>A0A9Q1CHU2_HOLLE</name>
<dbReference type="PROSITE" id="PS00166">
    <property type="entry name" value="ENOYL_COA_HYDRATASE"/>
    <property type="match status" value="1"/>
</dbReference>
<comment type="caution">
    <text evidence="3">The sequence shown here is derived from an EMBL/GenBank/DDBJ whole genome shotgun (WGS) entry which is preliminary data.</text>
</comment>
<dbReference type="Gene3D" id="3.90.226.10">
    <property type="entry name" value="2-enoyl-CoA Hydratase, Chain A, domain 1"/>
    <property type="match status" value="1"/>
</dbReference>